<dbReference type="Gene3D" id="1.10.287.950">
    <property type="entry name" value="Methyl-accepting chemotaxis protein"/>
    <property type="match status" value="1"/>
</dbReference>
<evidence type="ECO:0000256" key="2">
    <source>
        <dbReference type="SAM" id="Phobius"/>
    </source>
</evidence>
<organism evidence="3 4">
    <name type="scientific">Ruminiclostridium herbifermentans</name>
    <dbReference type="NCBI Taxonomy" id="2488810"/>
    <lineage>
        <taxon>Bacteria</taxon>
        <taxon>Bacillati</taxon>
        <taxon>Bacillota</taxon>
        <taxon>Clostridia</taxon>
        <taxon>Eubacteriales</taxon>
        <taxon>Oscillospiraceae</taxon>
        <taxon>Ruminiclostridium</taxon>
    </lineage>
</organism>
<keyword evidence="2" id="KW-1133">Transmembrane helix</keyword>
<protein>
    <submittedName>
        <fullName evidence="3">Uncharacterized protein</fullName>
    </submittedName>
</protein>
<proteinExistence type="predicted"/>
<keyword evidence="2" id="KW-0812">Transmembrane</keyword>
<dbReference type="PROSITE" id="PS50111">
    <property type="entry name" value="CHEMOTAXIS_TRANSDUC_2"/>
    <property type="match status" value="1"/>
</dbReference>
<evidence type="ECO:0000313" key="3">
    <source>
        <dbReference type="EMBL" id="QNU66826.1"/>
    </source>
</evidence>
<dbReference type="PANTHER" id="PTHR32089:SF112">
    <property type="entry name" value="LYSOZYME-LIKE PROTEIN-RELATED"/>
    <property type="match status" value="1"/>
</dbReference>
<dbReference type="EMBL" id="CP061336">
    <property type="protein sequence ID" value="QNU66826.1"/>
    <property type="molecule type" value="Genomic_DNA"/>
</dbReference>
<gene>
    <name evidence="3" type="ORF">EHE19_018660</name>
</gene>
<dbReference type="KEGG" id="rher:EHE19_018660"/>
<feature type="transmembrane region" description="Helical" evidence="2">
    <location>
        <begin position="76"/>
        <end position="109"/>
    </location>
</feature>
<dbReference type="Pfam" id="PF00015">
    <property type="entry name" value="MCPsignal"/>
    <property type="match status" value="1"/>
</dbReference>
<keyword evidence="1" id="KW-0807">Transducer</keyword>
<name>A0A4U7JEC4_9FIRM</name>
<accession>A0A4U7JEC4</accession>
<dbReference type="GO" id="GO:0016020">
    <property type="term" value="C:membrane"/>
    <property type="evidence" value="ECO:0007669"/>
    <property type="project" value="InterPro"/>
</dbReference>
<dbReference type="OrthoDB" id="9760371at2"/>
<dbReference type="AlphaFoldDB" id="A0A4U7JEC4"/>
<sequence>MIGNDNEHLTNRVVLIINTILSLFLVFGYLAEYFKGNRSLQYVLIFAATVIIPISIAVIMYIKNAANKRIKYVTMIGYLIVYSIALTTASTRLAFVYIFPIIVMYLLYFDLKLTVYSYSYVFILNMAVIVQSLFFKGVDAKGITELTIQFAAILLFGIAIILSTKLSNKLCFDKIDNIKLQQQKQEEIISKILEAAKILDSNAKEVQTFIAEFNISIGQVSGAIDEISKGAQNTSENMMQQSEATEKIRELIHVTSGLSKQMGELSNNSINDVNEGLKVVNLLNDTAAIVNERSLKVEKQMAELESKTAEILGITTIISDISAQTNLLSLNASIEAARAGEAGKGFAVVADEIRQLADQSKQSSTKIYTIINELNETVKNCVEQIHSMKNANQEQNKFIVSTKNIYSHISENTSKLSDNIKEVNSQIETIVESNESIIDSINKIAAVSEETAASSEEANAMANANLQNVEELMIKINEIISTADEMKRYVS</sequence>
<dbReference type="GO" id="GO:0007165">
    <property type="term" value="P:signal transduction"/>
    <property type="evidence" value="ECO:0007669"/>
    <property type="project" value="UniProtKB-KW"/>
</dbReference>
<dbReference type="SUPFAM" id="SSF58104">
    <property type="entry name" value="Methyl-accepting chemotaxis protein (MCP) signaling domain"/>
    <property type="match status" value="1"/>
</dbReference>
<feature type="transmembrane region" description="Helical" evidence="2">
    <location>
        <begin position="42"/>
        <end position="64"/>
    </location>
</feature>
<keyword evidence="4" id="KW-1185">Reference proteome</keyword>
<dbReference type="Proteomes" id="UP000306409">
    <property type="component" value="Chromosome"/>
</dbReference>
<keyword evidence="2" id="KW-0472">Membrane</keyword>
<feature type="transmembrane region" description="Helical" evidence="2">
    <location>
        <begin position="146"/>
        <end position="164"/>
    </location>
</feature>
<dbReference type="SMART" id="SM00283">
    <property type="entry name" value="MA"/>
    <property type="match status" value="1"/>
</dbReference>
<evidence type="ECO:0000313" key="4">
    <source>
        <dbReference type="Proteomes" id="UP000306409"/>
    </source>
</evidence>
<dbReference type="RefSeq" id="WP_137698650.1">
    <property type="nucleotide sequence ID" value="NZ_CP061336.1"/>
</dbReference>
<dbReference type="PANTHER" id="PTHR32089">
    <property type="entry name" value="METHYL-ACCEPTING CHEMOTAXIS PROTEIN MCPB"/>
    <property type="match status" value="1"/>
</dbReference>
<evidence type="ECO:0000256" key="1">
    <source>
        <dbReference type="ARBA" id="ARBA00023224"/>
    </source>
</evidence>
<reference evidence="3 4" key="1">
    <citation type="submission" date="2020-09" db="EMBL/GenBank/DDBJ databases">
        <title>Characterization and genome sequencing of Ruminiclostridium sp. nov. MA18.</title>
        <authorList>
            <person name="Rettenmaier R."/>
            <person name="Kowollik M.-L."/>
            <person name="Liebl W."/>
            <person name="Zverlov V."/>
        </authorList>
    </citation>
    <scope>NUCLEOTIDE SEQUENCE [LARGE SCALE GENOMIC DNA]</scope>
    <source>
        <strain evidence="3 4">MA18</strain>
    </source>
</reference>
<feature type="transmembrane region" description="Helical" evidence="2">
    <location>
        <begin position="12"/>
        <end position="30"/>
    </location>
</feature>
<feature type="transmembrane region" description="Helical" evidence="2">
    <location>
        <begin position="115"/>
        <end position="134"/>
    </location>
</feature>
<dbReference type="InterPro" id="IPR004089">
    <property type="entry name" value="MCPsignal_dom"/>
</dbReference>